<keyword evidence="3" id="KW-1185">Reference proteome</keyword>
<evidence type="ECO:0000256" key="1">
    <source>
        <dbReference type="SAM" id="MobiDB-lite"/>
    </source>
</evidence>
<evidence type="ECO:0000313" key="2">
    <source>
        <dbReference type="EMBL" id="KAL0199131.1"/>
    </source>
</evidence>
<comment type="caution">
    <text evidence="2">The sequence shown here is derived from an EMBL/GenBank/DDBJ whole genome shotgun (WGS) entry which is preliminary data.</text>
</comment>
<dbReference type="EMBL" id="JAMKFB020000003">
    <property type="protein sequence ID" value="KAL0199131.1"/>
    <property type="molecule type" value="Genomic_DNA"/>
</dbReference>
<protein>
    <submittedName>
        <fullName evidence="2">Uncharacterized protein</fullName>
    </submittedName>
</protein>
<dbReference type="AlphaFoldDB" id="A0ABD0RLD1"/>
<gene>
    <name evidence="2" type="ORF">M9458_007671</name>
</gene>
<reference evidence="2 3" key="1">
    <citation type="submission" date="2024-05" db="EMBL/GenBank/DDBJ databases">
        <title>Genome sequencing and assembly of Indian major carp, Cirrhinus mrigala (Hamilton, 1822).</title>
        <authorList>
            <person name="Mohindra V."/>
            <person name="Chowdhury L.M."/>
            <person name="Lal K."/>
            <person name="Jena J.K."/>
        </authorList>
    </citation>
    <scope>NUCLEOTIDE SEQUENCE [LARGE SCALE GENOMIC DNA]</scope>
    <source>
        <strain evidence="2">CM1030</strain>
        <tissue evidence="2">Blood</tissue>
    </source>
</reference>
<feature type="region of interest" description="Disordered" evidence="1">
    <location>
        <begin position="15"/>
        <end position="57"/>
    </location>
</feature>
<name>A0ABD0RLD1_CIRMR</name>
<accession>A0ABD0RLD1</accession>
<dbReference type="Proteomes" id="UP001529510">
    <property type="component" value="Unassembled WGS sequence"/>
</dbReference>
<proteinExistence type="predicted"/>
<feature type="compositionally biased region" description="Basic and acidic residues" evidence="1">
    <location>
        <begin position="27"/>
        <end position="57"/>
    </location>
</feature>
<feature type="non-terminal residue" evidence="2">
    <location>
        <position position="1"/>
    </location>
</feature>
<organism evidence="2 3">
    <name type="scientific">Cirrhinus mrigala</name>
    <name type="common">Mrigala</name>
    <dbReference type="NCBI Taxonomy" id="683832"/>
    <lineage>
        <taxon>Eukaryota</taxon>
        <taxon>Metazoa</taxon>
        <taxon>Chordata</taxon>
        <taxon>Craniata</taxon>
        <taxon>Vertebrata</taxon>
        <taxon>Euteleostomi</taxon>
        <taxon>Actinopterygii</taxon>
        <taxon>Neopterygii</taxon>
        <taxon>Teleostei</taxon>
        <taxon>Ostariophysi</taxon>
        <taxon>Cypriniformes</taxon>
        <taxon>Cyprinidae</taxon>
        <taxon>Labeoninae</taxon>
        <taxon>Labeonini</taxon>
        <taxon>Cirrhinus</taxon>
    </lineage>
</organism>
<evidence type="ECO:0000313" key="3">
    <source>
        <dbReference type="Proteomes" id="UP001529510"/>
    </source>
</evidence>
<sequence>SSLYLDQMVITVPRIQSVPSPDGGSAPRDDLYGPECQRRPHRLDEPQRRIPSEDLVT</sequence>